<dbReference type="Pfam" id="PF06962">
    <property type="entry name" value="rRNA_methylase"/>
    <property type="match status" value="1"/>
</dbReference>
<sequence length="188" mass="20900">MKLERILPFARTLLQKAIKPGDIAIDATIGNGHDTVLLAELVGENGHIYGFDVQADAIEMTTQRLTEKGLQERASLFLRGHENVMECLPPSTQVAGAIFNLGYLPGGDKTIVTTPKTTISAIKQILEMLKPEGILVLVIYHGHPEGAVERDELIPFVEQIDQMEAHVLRYQFVNQQNHPPFIIAIEKR</sequence>
<dbReference type="SUPFAM" id="SSF53335">
    <property type="entry name" value="S-adenosyl-L-methionine-dependent methyltransferases"/>
    <property type="match status" value="1"/>
</dbReference>
<dbReference type="EMBL" id="JAFELM010000012">
    <property type="protein sequence ID" value="MBM6616370.1"/>
    <property type="molecule type" value="Genomic_DNA"/>
</dbReference>
<dbReference type="PANTHER" id="PTHR35276">
    <property type="entry name" value="S-ADENOSYL-L-METHIONINE-DEPENDENT METHYLTRANSFERASES SUPERFAMILY PROTEIN"/>
    <property type="match status" value="1"/>
</dbReference>
<accession>A0ABS2DD40</accession>
<dbReference type="PANTHER" id="PTHR35276:SF1">
    <property type="entry name" value="TRNA (MNM(5)S(2)U34)-METHYLTRANSFERASE, CHLOROPLASTIC"/>
    <property type="match status" value="1"/>
</dbReference>
<keyword evidence="2" id="KW-1185">Reference proteome</keyword>
<dbReference type="GO" id="GO:0032259">
    <property type="term" value="P:methylation"/>
    <property type="evidence" value="ECO:0007669"/>
    <property type="project" value="UniProtKB-KW"/>
</dbReference>
<proteinExistence type="predicted"/>
<keyword evidence="1" id="KW-0808">Transferase</keyword>
<organism evidence="1 2">
    <name type="scientific">Bacillus suaedaesalsae</name>
    <dbReference type="NCBI Taxonomy" id="2810349"/>
    <lineage>
        <taxon>Bacteria</taxon>
        <taxon>Bacillati</taxon>
        <taxon>Bacillota</taxon>
        <taxon>Bacilli</taxon>
        <taxon>Bacillales</taxon>
        <taxon>Bacillaceae</taxon>
        <taxon>Bacillus</taxon>
    </lineage>
</organism>
<dbReference type="CDD" id="cd02440">
    <property type="entry name" value="AdoMet_MTases"/>
    <property type="match status" value="1"/>
</dbReference>
<dbReference type="InterPro" id="IPR029063">
    <property type="entry name" value="SAM-dependent_MTases_sf"/>
</dbReference>
<name>A0ABS2DD40_9BACI</name>
<dbReference type="GO" id="GO:0008168">
    <property type="term" value="F:methyltransferase activity"/>
    <property type="evidence" value="ECO:0007669"/>
    <property type="project" value="UniProtKB-KW"/>
</dbReference>
<dbReference type="RefSeq" id="WP_204201760.1">
    <property type="nucleotide sequence ID" value="NZ_JAFELM010000012.1"/>
</dbReference>
<evidence type="ECO:0000313" key="1">
    <source>
        <dbReference type="EMBL" id="MBM6616370.1"/>
    </source>
</evidence>
<reference evidence="1 2" key="1">
    <citation type="submission" date="2021-02" db="EMBL/GenBank/DDBJ databases">
        <title>Bacillus sp. RD4P76, an endophyte from a halophyte.</title>
        <authorList>
            <person name="Sun J.-Q."/>
        </authorList>
    </citation>
    <scope>NUCLEOTIDE SEQUENCE [LARGE SCALE GENOMIC DNA]</scope>
    <source>
        <strain evidence="1 2">RD4P76</strain>
    </source>
</reference>
<evidence type="ECO:0000313" key="2">
    <source>
        <dbReference type="Proteomes" id="UP001518925"/>
    </source>
</evidence>
<comment type="caution">
    <text evidence="1">The sequence shown here is derived from an EMBL/GenBank/DDBJ whole genome shotgun (WGS) entry which is preliminary data.</text>
</comment>
<dbReference type="Proteomes" id="UP001518925">
    <property type="component" value="Unassembled WGS sequence"/>
</dbReference>
<keyword evidence="1" id="KW-0489">Methyltransferase</keyword>
<dbReference type="Gene3D" id="3.40.50.150">
    <property type="entry name" value="Vaccinia Virus protein VP39"/>
    <property type="match status" value="1"/>
</dbReference>
<dbReference type="InterPro" id="IPR010719">
    <property type="entry name" value="MnmM_MeTrfase"/>
</dbReference>
<protein>
    <submittedName>
        <fullName evidence="1">Methyltransferase domain-containing protein</fullName>
    </submittedName>
</protein>
<gene>
    <name evidence="1" type="ORF">JR050_01575</name>
</gene>